<protein>
    <submittedName>
        <fullName evidence="1">Uncharacterized protein</fullName>
    </submittedName>
</protein>
<reference evidence="2" key="1">
    <citation type="submission" date="2017-01" db="EMBL/GenBank/DDBJ databases">
        <title>Genome Analysis of Deinococcus marmoris KOPRI26562.</title>
        <authorList>
            <person name="Kim J.H."/>
            <person name="Oh H.-M."/>
        </authorList>
    </citation>
    <scope>NUCLEOTIDE SEQUENCE [LARGE SCALE GENOMIC DNA]</scope>
    <source>
        <strain evidence="2">PAMC 26633</strain>
    </source>
</reference>
<name>A0A226WPQ4_CABSO</name>
<dbReference type="Proteomes" id="UP000214720">
    <property type="component" value="Unassembled WGS sequence"/>
</dbReference>
<proteinExistence type="predicted"/>
<accession>A0A226WPQ4</accession>
<dbReference type="AlphaFoldDB" id="A0A226WPQ4"/>
<organism evidence="1 2">
    <name type="scientific">Caballeronia sordidicola</name>
    <name type="common">Burkholderia sordidicola</name>
    <dbReference type="NCBI Taxonomy" id="196367"/>
    <lineage>
        <taxon>Bacteria</taxon>
        <taxon>Pseudomonadati</taxon>
        <taxon>Pseudomonadota</taxon>
        <taxon>Betaproteobacteria</taxon>
        <taxon>Burkholderiales</taxon>
        <taxon>Burkholderiaceae</taxon>
        <taxon>Caballeronia</taxon>
    </lineage>
</organism>
<comment type="caution">
    <text evidence="1">The sequence shown here is derived from an EMBL/GenBank/DDBJ whole genome shotgun (WGS) entry which is preliminary data.</text>
</comment>
<sequence length="41" mass="4501">MHASALQISIVACLISESVSKLQPARRRSVDTGVCSYTYQM</sequence>
<evidence type="ECO:0000313" key="2">
    <source>
        <dbReference type="Proteomes" id="UP000214720"/>
    </source>
</evidence>
<evidence type="ECO:0000313" key="1">
    <source>
        <dbReference type="EMBL" id="OXC72809.1"/>
    </source>
</evidence>
<dbReference type="EMBL" id="MTHB01000262">
    <property type="protein sequence ID" value="OXC72809.1"/>
    <property type="molecule type" value="Genomic_DNA"/>
</dbReference>
<gene>
    <name evidence="1" type="ORF">BSU04_39875</name>
</gene>